<dbReference type="SUPFAM" id="SSF50475">
    <property type="entry name" value="FMN-binding split barrel"/>
    <property type="match status" value="1"/>
</dbReference>
<evidence type="ECO:0000313" key="2">
    <source>
        <dbReference type="EMBL" id="SUO94673.1"/>
    </source>
</evidence>
<dbReference type="Gene3D" id="2.30.110.10">
    <property type="entry name" value="Electron Transport, Fmn-binding Protein, Chain A"/>
    <property type="match status" value="1"/>
</dbReference>
<proteinExistence type="predicted"/>
<dbReference type="GO" id="GO:0016627">
    <property type="term" value="F:oxidoreductase activity, acting on the CH-CH group of donors"/>
    <property type="evidence" value="ECO:0007669"/>
    <property type="project" value="TreeGrafter"/>
</dbReference>
<organism evidence="2 3">
    <name type="scientific">Streptomyces griseus</name>
    <dbReference type="NCBI Taxonomy" id="1911"/>
    <lineage>
        <taxon>Bacteria</taxon>
        <taxon>Bacillati</taxon>
        <taxon>Actinomycetota</taxon>
        <taxon>Actinomycetes</taxon>
        <taxon>Kitasatosporales</taxon>
        <taxon>Streptomycetaceae</taxon>
        <taxon>Streptomyces</taxon>
    </lineage>
</organism>
<dbReference type="GO" id="GO:0070967">
    <property type="term" value="F:coenzyme F420 binding"/>
    <property type="evidence" value="ECO:0007669"/>
    <property type="project" value="TreeGrafter"/>
</dbReference>
<dbReference type="InterPro" id="IPR012349">
    <property type="entry name" value="Split_barrel_FMN-bd"/>
</dbReference>
<accession>A0A380MS00</accession>
<dbReference type="AlphaFoldDB" id="A0A380MS00"/>
<evidence type="ECO:0000256" key="1">
    <source>
        <dbReference type="ARBA" id="ARBA00023002"/>
    </source>
</evidence>
<gene>
    <name evidence="2" type="ORF">NCTC7807_00992</name>
</gene>
<dbReference type="EMBL" id="UHID01000001">
    <property type="protein sequence ID" value="SUO94673.1"/>
    <property type="molecule type" value="Genomic_DNA"/>
</dbReference>
<dbReference type="GeneID" id="95068645"/>
<evidence type="ECO:0000313" key="3">
    <source>
        <dbReference type="Proteomes" id="UP000254150"/>
    </source>
</evidence>
<sequence length="149" mass="15994">MALDRQEREEFLAGRHVASLAVERGDGRAPLTVPIWYWYEPGGQVRVITGADSAKARLISAAGRFSLLVQRTVPTYVYVSVDGPVVAATPTTVADMVTEASRYLDAEGVDDYVSGSGVTATDSAGLLTLSLQPEHWLSADLGWGQREPS</sequence>
<protein>
    <submittedName>
        <fullName evidence="2">Pyridoxamine 5'-phosphate oxidase</fullName>
    </submittedName>
</protein>
<dbReference type="PANTHER" id="PTHR35176">
    <property type="entry name" value="HEME OXYGENASE HI_0854-RELATED"/>
    <property type="match status" value="1"/>
</dbReference>
<name>A0A380MS00_STRGR</name>
<dbReference type="RefSeq" id="WP_100454463.1">
    <property type="nucleotide sequence ID" value="NZ_UHID01000001.1"/>
</dbReference>
<dbReference type="PANTHER" id="PTHR35176:SF6">
    <property type="entry name" value="HEME OXYGENASE HI_0854-RELATED"/>
    <property type="match status" value="1"/>
</dbReference>
<dbReference type="Proteomes" id="UP000254150">
    <property type="component" value="Unassembled WGS sequence"/>
</dbReference>
<reference evidence="2 3" key="1">
    <citation type="submission" date="2018-06" db="EMBL/GenBank/DDBJ databases">
        <authorList>
            <consortium name="Pathogen Informatics"/>
            <person name="Doyle S."/>
        </authorList>
    </citation>
    <scope>NUCLEOTIDE SEQUENCE [LARGE SCALE GENOMIC DNA]</scope>
    <source>
        <strain evidence="2 3">NCTC7807</strain>
    </source>
</reference>
<keyword evidence="1" id="KW-0560">Oxidoreductase</keyword>
<dbReference type="GO" id="GO:0005829">
    <property type="term" value="C:cytosol"/>
    <property type="evidence" value="ECO:0007669"/>
    <property type="project" value="TreeGrafter"/>
</dbReference>
<dbReference type="InterPro" id="IPR052019">
    <property type="entry name" value="F420H2_bilvrd_red/Heme_oxyg"/>
</dbReference>